<organism evidence="1 2">
    <name type="scientific">Suillus fuscotomentosus</name>
    <dbReference type="NCBI Taxonomy" id="1912939"/>
    <lineage>
        <taxon>Eukaryota</taxon>
        <taxon>Fungi</taxon>
        <taxon>Dikarya</taxon>
        <taxon>Basidiomycota</taxon>
        <taxon>Agaricomycotina</taxon>
        <taxon>Agaricomycetes</taxon>
        <taxon>Agaricomycetidae</taxon>
        <taxon>Boletales</taxon>
        <taxon>Suillineae</taxon>
        <taxon>Suillaceae</taxon>
        <taxon>Suillus</taxon>
    </lineage>
</organism>
<dbReference type="AlphaFoldDB" id="A0AAD4DVX2"/>
<dbReference type="EMBL" id="JABBWK010000071">
    <property type="protein sequence ID" value="KAG1895089.1"/>
    <property type="molecule type" value="Genomic_DNA"/>
</dbReference>
<dbReference type="Proteomes" id="UP001195769">
    <property type="component" value="Unassembled WGS sequence"/>
</dbReference>
<protein>
    <submittedName>
        <fullName evidence="1">Uncharacterized protein</fullName>
    </submittedName>
</protein>
<proteinExistence type="predicted"/>
<reference evidence="1" key="1">
    <citation type="journal article" date="2020" name="New Phytol.">
        <title>Comparative genomics reveals dynamic genome evolution in host specialist ectomycorrhizal fungi.</title>
        <authorList>
            <person name="Lofgren L.A."/>
            <person name="Nguyen N.H."/>
            <person name="Vilgalys R."/>
            <person name="Ruytinx J."/>
            <person name="Liao H.L."/>
            <person name="Branco S."/>
            <person name="Kuo A."/>
            <person name="LaButti K."/>
            <person name="Lipzen A."/>
            <person name="Andreopoulos W."/>
            <person name="Pangilinan J."/>
            <person name="Riley R."/>
            <person name="Hundley H."/>
            <person name="Na H."/>
            <person name="Barry K."/>
            <person name="Grigoriev I.V."/>
            <person name="Stajich J.E."/>
            <person name="Kennedy P.G."/>
        </authorList>
    </citation>
    <scope>NUCLEOTIDE SEQUENCE</scope>
    <source>
        <strain evidence="1">FC203</strain>
    </source>
</reference>
<name>A0AAD4DVX2_9AGAM</name>
<gene>
    <name evidence="1" type="ORF">F5891DRAFT_984539</name>
</gene>
<dbReference type="RefSeq" id="XP_041220665.1">
    <property type="nucleotide sequence ID" value="XM_041377460.1"/>
</dbReference>
<dbReference type="GeneID" id="64671758"/>
<sequence>MLEGENGPGGFAENFDGWAQHASCRHTRKKGNRWAQNVGPGGPAYLRIGPAVLHVILKIMTDGPTMDLIPEKANWSSTYADGLGNSDGWAQLPSILTWKQRRMGPSLLYLDSEKATDGPNPPWIK</sequence>
<evidence type="ECO:0000313" key="1">
    <source>
        <dbReference type="EMBL" id="KAG1895089.1"/>
    </source>
</evidence>
<accession>A0AAD4DVX2</accession>
<evidence type="ECO:0000313" key="2">
    <source>
        <dbReference type="Proteomes" id="UP001195769"/>
    </source>
</evidence>
<comment type="caution">
    <text evidence="1">The sequence shown here is derived from an EMBL/GenBank/DDBJ whole genome shotgun (WGS) entry which is preliminary data.</text>
</comment>
<keyword evidence="2" id="KW-1185">Reference proteome</keyword>